<dbReference type="NCBIfam" id="NF005560">
    <property type="entry name" value="PRK07233.1"/>
    <property type="match status" value="1"/>
</dbReference>
<dbReference type="PANTHER" id="PTHR42923:SF46">
    <property type="entry name" value="AMINE OXIDASE"/>
    <property type="match status" value="1"/>
</dbReference>
<dbReference type="InterPro" id="IPR036188">
    <property type="entry name" value="FAD/NAD-bd_sf"/>
</dbReference>
<accession>A0A5K7XFJ9</accession>
<reference evidence="4" key="1">
    <citation type="submission" date="2019-10" db="EMBL/GenBank/DDBJ databases">
        <title>Lacipirellula parvula gen. nov., sp. nov., representing a lineage of planctomycetes widespread in freshwater anoxic habitats, and description of the family Lacipirellulaceae.</title>
        <authorList>
            <person name="Dedysh S.N."/>
            <person name="Kulichevskaya I.S."/>
            <person name="Beletsky A.V."/>
            <person name="Rakitin A.L."/>
            <person name="Mardanov A.V."/>
            <person name="Ivanova A.A."/>
            <person name="Saltykova V.X."/>
            <person name="Rijpstra W.I.C."/>
            <person name="Sinninghe Damste J.S."/>
            <person name="Ravin N.V."/>
        </authorList>
    </citation>
    <scope>NUCLEOTIDE SEQUENCE [LARGE SCALE GENOMIC DNA]</scope>
    <source>
        <strain evidence="4">PX69</strain>
    </source>
</reference>
<dbReference type="GO" id="GO:0016491">
    <property type="term" value="F:oxidoreductase activity"/>
    <property type="evidence" value="ECO:0007669"/>
    <property type="project" value="UniProtKB-KW"/>
</dbReference>
<organism evidence="3 4">
    <name type="scientific">Lacipirellula parvula</name>
    <dbReference type="NCBI Taxonomy" id="2650471"/>
    <lineage>
        <taxon>Bacteria</taxon>
        <taxon>Pseudomonadati</taxon>
        <taxon>Planctomycetota</taxon>
        <taxon>Planctomycetia</taxon>
        <taxon>Pirellulales</taxon>
        <taxon>Lacipirellulaceae</taxon>
        <taxon>Lacipirellula</taxon>
    </lineage>
</organism>
<dbReference type="EC" id="1.14.99.-" evidence="3"/>
<feature type="region of interest" description="Disordered" evidence="1">
    <location>
        <begin position="448"/>
        <end position="499"/>
    </location>
</feature>
<dbReference type="Gene3D" id="3.90.660.20">
    <property type="entry name" value="Protoporphyrinogen oxidase, mitochondrial, domain 2"/>
    <property type="match status" value="1"/>
</dbReference>
<proteinExistence type="predicted"/>
<dbReference type="Gene3D" id="1.10.3110.10">
    <property type="entry name" value="protoporphyrinogen ix oxidase, domain 3"/>
    <property type="match status" value="1"/>
</dbReference>
<keyword evidence="3" id="KW-0560">Oxidoreductase</keyword>
<dbReference type="InterPro" id="IPR002937">
    <property type="entry name" value="Amino_oxidase"/>
</dbReference>
<sequence length="499" mass="54959">MTQVVESPSLRWAVVGGGMLGLTLAHRLQQAGQQVTLLEAGSEIGGLAGAWQIGDATWDRHYHVTLLSDLRLRGLLKELDLEADMRWVETRTGFYTDGQLYSMSNTIEFLRFPPLGLIDKLRLGATIFMASRRKDWQALERIHVANWLRRWSGSRTFNKIWLPLLKAKLGECYRRTSASFIWATIARMYAARQSGLKKEMFGYVSGGYATILQRFAESLSAAGVTLQTNAAVSRVAVEDDGTVTVHSNAGEQQFDRVVLTAPSPIIAKLCPQLGADERERHEAIEYLGIVCASVLLKRPLASYYVTNITDEGLPFTAVIEMTTLVDPAELGGHSLAYLPRYAAADDEIWTLGDAEIEERFLAGLERMYPGFTRDDVAAFRISRARHVMALPTLEYSTQLPPLQTALPGVFAVNSTHIVKGTLNVNEVVTLAETALRDVLLPSTEVLWEGSPTSKPVSEPTRAWSEVELGVGDASHKQSHAHASADAGHTPEPLQCEGSR</sequence>
<feature type="domain" description="Amine oxidase" evidence="2">
    <location>
        <begin position="21"/>
        <end position="410"/>
    </location>
</feature>
<dbReference type="AlphaFoldDB" id="A0A5K7XFJ9"/>
<keyword evidence="4" id="KW-1185">Reference proteome</keyword>
<dbReference type="RefSeq" id="WP_152098881.1">
    <property type="nucleotide sequence ID" value="NZ_AP021861.1"/>
</dbReference>
<dbReference type="KEGG" id="lpav:PLANPX_2625"/>
<dbReference type="EMBL" id="AP021861">
    <property type="protein sequence ID" value="BBO33013.1"/>
    <property type="molecule type" value="Genomic_DNA"/>
</dbReference>
<protein>
    <submittedName>
        <fullName evidence="3">Phytoene desaturase</fullName>
        <ecNumber evidence="3">1.14.99.-</ecNumber>
    </submittedName>
</protein>
<evidence type="ECO:0000259" key="2">
    <source>
        <dbReference type="Pfam" id="PF01593"/>
    </source>
</evidence>
<dbReference type="Gene3D" id="3.50.50.60">
    <property type="entry name" value="FAD/NAD(P)-binding domain"/>
    <property type="match status" value="1"/>
</dbReference>
<evidence type="ECO:0000256" key="1">
    <source>
        <dbReference type="SAM" id="MobiDB-lite"/>
    </source>
</evidence>
<gene>
    <name evidence="3" type="ORF">PLANPX_2625</name>
</gene>
<evidence type="ECO:0000313" key="4">
    <source>
        <dbReference type="Proteomes" id="UP000326837"/>
    </source>
</evidence>
<dbReference type="SUPFAM" id="SSF51905">
    <property type="entry name" value="FAD/NAD(P)-binding domain"/>
    <property type="match status" value="1"/>
</dbReference>
<dbReference type="Proteomes" id="UP000326837">
    <property type="component" value="Chromosome"/>
</dbReference>
<evidence type="ECO:0000313" key="3">
    <source>
        <dbReference type="EMBL" id="BBO33013.1"/>
    </source>
</evidence>
<dbReference type="InterPro" id="IPR050464">
    <property type="entry name" value="Zeta_carotene_desat/Oxidored"/>
</dbReference>
<dbReference type="PANTHER" id="PTHR42923">
    <property type="entry name" value="PROTOPORPHYRINOGEN OXIDASE"/>
    <property type="match status" value="1"/>
</dbReference>
<name>A0A5K7XFJ9_9BACT</name>
<dbReference type="Pfam" id="PF01593">
    <property type="entry name" value="Amino_oxidase"/>
    <property type="match status" value="1"/>
</dbReference>